<proteinExistence type="predicted"/>
<gene>
    <name evidence="1" type="ORF">NG800_008050</name>
</gene>
<dbReference type="RefSeq" id="WP_063968414.1">
    <property type="nucleotide sequence ID" value="NZ_JAMXLT020000011.1"/>
</dbReference>
<sequence length="202" mass="23495">MTDEFKILVHFAEGKLSSKDFAHEIYTNKKLEAILSDETVDWSGTYLQDSSPFLFLAEQNYDSADGRLNAQGAVHLFVEKMNIEANSTKQYSEDYNLLFATSPKYLDIQPDFFEKYILPTDQSLSKSDKKQMIKKNIAQLFKYQTKPSKWIQNPNWLMKNDRPMYFLGQVDIKKGDTFHDDGSVYLFVDKETGSIETVKQFY</sequence>
<accession>A0ABU4JGV7</accession>
<evidence type="ECO:0000313" key="1">
    <source>
        <dbReference type="EMBL" id="MDW8548859.1"/>
    </source>
</evidence>
<evidence type="ECO:0000313" key="2">
    <source>
        <dbReference type="Proteomes" id="UP001204439"/>
    </source>
</evidence>
<dbReference type="Proteomes" id="UP001204439">
    <property type="component" value="Unassembled WGS sequence"/>
</dbReference>
<name>A0ABU4JGV7_9FLAO</name>
<reference evidence="1 2" key="1">
    <citation type="submission" date="2023-11" db="EMBL/GenBank/DDBJ databases">
        <title>First isolation, identification, and characterization of non-pathogenic Epilithonimonas ginsengisoli isolated from diseased farmed rainbow trout (Oncorhynchus mykiss) in Chile.</title>
        <authorList>
            <person name="Miranda C.D."/>
            <person name="Irgang R."/>
            <person name="Concha C."/>
            <person name="Rojas R."/>
            <person name="Avendano R."/>
        </authorList>
    </citation>
    <scope>NUCLEOTIDE SEQUENCE [LARGE SCALE GENOMIC DNA]</scope>
    <source>
        <strain evidence="1 2">FP99</strain>
    </source>
</reference>
<keyword evidence="2" id="KW-1185">Reference proteome</keyword>
<comment type="caution">
    <text evidence="1">The sequence shown here is derived from an EMBL/GenBank/DDBJ whole genome shotgun (WGS) entry which is preliminary data.</text>
</comment>
<protein>
    <submittedName>
        <fullName evidence="1">Uncharacterized protein</fullName>
    </submittedName>
</protein>
<organism evidence="1 2">
    <name type="scientific">Epilithonimonas ginsengisoli</name>
    <dbReference type="NCBI Taxonomy" id="1245592"/>
    <lineage>
        <taxon>Bacteria</taxon>
        <taxon>Pseudomonadati</taxon>
        <taxon>Bacteroidota</taxon>
        <taxon>Flavobacteriia</taxon>
        <taxon>Flavobacteriales</taxon>
        <taxon>Weeksellaceae</taxon>
        <taxon>Chryseobacterium group</taxon>
        <taxon>Epilithonimonas</taxon>
    </lineage>
</organism>
<dbReference type="EMBL" id="JAMXLT020000011">
    <property type="protein sequence ID" value="MDW8548859.1"/>
    <property type="molecule type" value="Genomic_DNA"/>
</dbReference>